<organism evidence="8 9">
    <name type="scientific">Mesorhabditis belari</name>
    <dbReference type="NCBI Taxonomy" id="2138241"/>
    <lineage>
        <taxon>Eukaryota</taxon>
        <taxon>Metazoa</taxon>
        <taxon>Ecdysozoa</taxon>
        <taxon>Nematoda</taxon>
        <taxon>Chromadorea</taxon>
        <taxon>Rhabditida</taxon>
        <taxon>Rhabditina</taxon>
        <taxon>Rhabditomorpha</taxon>
        <taxon>Rhabditoidea</taxon>
        <taxon>Rhabditidae</taxon>
        <taxon>Mesorhabditinae</taxon>
        <taxon>Mesorhabditis</taxon>
    </lineage>
</organism>
<reference evidence="9" key="1">
    <citation type="submission" date="2024-02" db="UniProtKB">
        <authorList>
            <consortium name="WormBaseParasite"/>
        </authorList>
    </citation>
    <scope>IDENTIFICATION</scope>
</reference>
<sequence length="319" mass="37702">MYRFPLHFLLYTCAILSLLALVEISFFYSNQKDEQQYEIHKYSMEDESAINESVDFELKKRRLPGCLIIGARKGGTRALLDALALHPMIRAARREVHFFDRNDTFSRGIAWYKDQMPLSFHHQLTIEKTPAYFPSFVTPERVFQMNSKMKIIVILREPVIRTISDYTQVYYNRLELKKSLPLFGEVVFRNGTDQIDTDYKPVRNSLYEIHLRSWLNYFPLSQIHIVDGDKFGIDPLPELRLVESFLNVPHLINSSSLVWDQRKGFFCFRKNQRQPPHCLGDSKGRTHRPVSSSTRENLRKAFLPYNERLFALIGRRFRW</sequence>
<keyword evidence="8" id="KW-1185">Reference proteome</keyword>
<feature type="domain" description="Sulfotransferase" evidence="7">
    <location>
        <begin position="66"/>
        <end position="265"/>
    </location>
</feature>
<dbReference type="SUPFAM" id="SSF52540">
    <property type="entry name" value="P-loop containing nucleoside triphosphate hydrolases"/>
    <property type="match status" value="1"/>
</dbReference>
<dbReference type="InterPro" id="IPR000863">
    <property type="entry name" value="Sulfotransferase_dom"/>
</dbReference>
<evidence type="ECO:0000256" key="1">
    <source>
        <dbReference type="ARBA" id="ARBA00022679"/>
    </source>
</evidence>
<feature type="binding site" evidence="4">
    <location>
        <begin position="73"/>
        <end position="77"/>
    </location>
    <ligand>
        <name>3'-phosphoadenylyl sulfate</name>
        <dbReference type="ChEBI" id="CHEBI:58339"/>
    </ligand>
</feature>
<dbReference type="GO" id="GO:0008467">
    <property type="term" value="F:[heparan sulfate]-glucosamine 3-sulfotransferase activity"/>
    <property type="evidence" value="ECO:0007669"/>
    <property type="project" value="TreeGrafter"/>
</dbReference>
<proteinExistence type="predicted"/>
<evidence type="ECO:0000256" key="2">
    <source>
        <dbReference type="ARBA" id="ARBA00023180"/>
    </source>
</evidence>
<dbReference type="WBParaSite" id="MBELARI_LOCUS21692">
    <property type="protein sequence ID" value="MBELARI_LOCUS21692"/>
    <property type="gene ID" value="MBELARI_LOCUS21692"/>
</dbReference>
<evidence type="ECO:0000256" key="4">
    <source>
        <dbReference type="PIRSR" id="PIRSR637359-2"/>
    </source>
</evidence>
<evidence type="ECO:0000256" key="3">
    <source>
        <dbReference type="PIRSR" id="PIRSR637359-1"/>
    </source>
</evidence>
<feature type="binding site" evidence="4">
    <location>
        <begin position="283"/>
        <end position="287"/>
    </location>
    <ligand>
        <name>3'-phosphoadenylyl sulfate</name>
        <dbReference type="ChEBI" id="CHEBI:58339"/>
    </ligand>
</feature>
<feature type="binding site" evidence="4">
    <location>
        <position position="156"/>
    </location>
    <ligand>
        <name>3'-phosphoadenylyl sulfate</name>
        <dbReference type="ChEBI" id="CHEBI:58339"/>
    </ligand>
</feature>
<dbReference type="AlphaFoldDB" id="A0AAF3F502"/>
<feature type="transmembrane region" description="Helical" evidence="6">
    <location>
        <begin position="6"/>
        <end position="28"/>
    </location>
</feature>
<feature type="binding site" evidence="4">
    <location>
        <position position="164"/>
    </location>
    <ligand>
        <name>3'-phosphoadenylyl sulfate</name>
        <dbReference type="ChEBI" id="CHEBI:58339"/>
    </ligand>
</feature>
<dbReference type="PANTHER" id="PTHR10605:SF65">
    <property type="entry name" value="GH20068P"/>
    <property type="match status" value="1"/>
</dbReference>
<feature type="active site" description="For sulfotransferase activity" evidence="3">
    <location>
        <position position="73"/>
    </location>
</feature>
<dbReference type="Pfam" id="PF00685">
    <property type="entry name" value="Sulfotransfer_1"/>
    <property type="match status" value="1"/>
</dbReference>
<keyword evidence="2" id="KW-0325">Glycoprotein</keyword>
<evidence type="ECO:0000313" key="9">
    <source>
        <dbReference type="WBParaSite" id="MBELARI_LOCUS21692"/>
    </source>
</evidence>
<evidence type="ECO:0000259" key="7">
    <source>
        <dbReference type="Pfam" id="PF00685"/>
    </source>
</evidence>
<protein>
    <submittedName>
        <fullName evidence="9">Sulfotransferase domain-containing protein</fullName>
    </submittedName>
</protein>
<feature type="disulfide bond" evidence="5">
    <location>
        <begin position="267"/>
        <end position="278"/>
    </location>
</feature>
<keyword evidence="1" id="KW-0808">Transferase</keyword>
<evidence type="ECO:0000313" key="8">
    <source>
        <dbReference type="Proteomes" id="UP000887575"/>
    </source>
</evidence>
<keyword evidence="6" id="KW-0812">Transmembrane</keyword>
<name>A0AAF3F502_9BILA</name>
<dbReference type="Proteomes" id="UP000887575">
    <property type="component" value="Unassembled WGS sequence"/>
</dbReference>
<dbReference type="InterPro" id="IPR037359">
    <property type="entry name" value="NST/OST"/>
</dbReference>
<keyword evidence="6" id="KW-0472">Membrane</keyword>
<dbReference type="Gene3D" id="3.40.50.300">
    <property type="entry name" value="P-loop containing nucleotide triphosphate hydrolases"/>
    <property type="match status" value="1"/>
</dbReference>
<evidence type="ECO:0000256" key="6">
    <source>
        <dbReference type="SAM" id="Phobius"/>
    </source>
</evidence>
<keyword evidence="6" id="KW-1133">Transmembrane helix</keyword>
<keyword evidence="5" id="KW-1015">Disulfide bond</keyword>
<dbReference type="InterPro" id="IPR027417">
    <property type="entry name" value="P-loop_NTPase"/>
</dbReference>
<evidence type="ECO:0000256" key="5">
    <source>
        <dbReference type="PIRSR" id="PIRSR637359-3"/>
    </source>
</evidence>
<dbReference type="PANTHER" id="PTHR10605">
    <property type="entry name" value="HEPARAN SULFATE SULFOTRANSFERASE"/>
    <property type="match status" value="1"/>
</dbReference>
<dbReference type="FunFam" id="3.40.50.300:FF:002997">
    <property type="entry name" value="Sulfotransferase"/>
    <property type="match status" value="1"/>
</dbReference>
<accession>A0AAF3F502</accession>